<dbReference type="RefSeq" id="WP_377582968.1">
    <property type="nucleotide sequence ID" value="NZ_JBHTKA010000008.1"/>
</dbReference>
<organism evidence="3 4">
    <name type="scientific">Ohtaekwangia kribbensis</name>
    <dbReference type="NCBI Taxonomy" id="688913"/>
    <lineage>
        <taxon>Bacteria</taxon>
        <taxon>Pseudomonadati</taxon>
        <taxon>Bacteroidota</taxon>
        <taxon>Cytophagia</taxon>
        <taxon>Cytophagales</taxon>
        <taxon>Fulvivirgaceae</taxon>
        <taxon>Ohtaekwangia</taxon>
    </lineage>
</organism>
<dbReference type="EMBL" id="JBHTKA010000008">
    <property type="protein sequence ID" value="MFD1002145.1"/>
    <property type="molecule type" value="Genomic_DNA"/>
</dbReference>
<name>A0ABW3K799_9BACT</name>
<reference evidence="4" key="1">
    <citation type="journal article" date="2019" name="Int. J. Syst. Evol. Microbiol.">
        <title>The Global Catalogue of Microorganisms (GCM) 10K type strain sequencing project: providing services to taxonomists for standard genome sequencing and annotation.</title>
        <authorList>
            <consortium name="The Broad Institute Genomics Platform"/>
            <consortium name="The Broad Institute Genome Sequencing Center for Infectious Disease"/>
            <person name="Wu L."/>
            <person name="Ma J."/>
        </authorList>
    </citation>
    <scope>NUCLEOTIDE SEQUENCE [LARGE SCALE GENOMIC DNA]</scope>
    <source>
        <strain evidence="4">CCUG 58938</strain>
    </source>
</reference>
<protein>
    <recommendedName>
        <fullName evidence="5">DUF748 domain-containing protein</fullName>
    </recommendedName>
</protein>
<dbReference type="Proteomes" id="UP001597112">
    <property type="component" value="Unassembled WGS sequence"/>
</dbReference>
<evidence type="ECO:0008006" key="5">
    <source>
        <dbReference type="Google" id="ProtNLM"/>
    </source>
</evidence>
<evidence type="ECO:0000256" key="1">
    <source>
        <dbReference type="SAM" id="MobiDB-lite"/>
    </source>
</evidence>
<gene>
    <name evidence="3" type="ORF">ACFQ21_22660</name>
</gene>
<feature type="transmembrane region" description="Helical" evidence="2">
    <location>
        <begin position="6"/>
        <end position="28"/>
    </location>
</feature>
<evidence type="ECO:0000313" key="3">
    <source>
        <dbReference type="EMBL" id="MFD1002145.1"/>
    </source>
</evidence>
<comment type="caution">
    <text evidence="3">The sequence shown here is derived from an EMBL/GenBank/DDBJ whole genome shotgun (WGS) entry which is preliminary data.</text>
</comment>
<proteinExistence type="predicted"/>
<accession>A0ABW3K799</accession>
<keyword evidence="2" id="KW-0472">Membrane</keyword>
<keyword evidence="2" id="KW-1133">Transmembrane helix</keyword>
<evidence type="ECO:0000313" key="4">
    <source>
        <dbReference type="Proteomes" id="UP001597112"/>
    </source>
</evidence>
<feature type="compositionally biased region" description="Basic residues" evidence="1">
    <location>
        <begin position="525"/>
        <end position="534"/>
    </location>
</feature>
<feature type="region of interest" description="Disordered" evidence="1">
    <location>
        <begin position="510"/>
        <end position="534"/>
    </location>
</feature>
<sequence>MKAKKYVWIVSIVLIVISTSVFFASRYLPTFLHSKLKEKVSSLQKDGIYIQYDSLQLSLRDRTMAIDTISIDIPKEKMSAEIYGCHVRSFNLLRLIFRKDIHLGAITADIVKFSISKKKESEPMEDEAVKSNDISIFINTIAIKQAFFRTGDSIARDTMALNGRINIEGLTINNTNEVQPVTVRRMDMDSLVMEVPFYTLAFGHLQLDREHKRLSIDTLRIRPRFSKHEHARRKRVEDDRFHGMVTSFTMDGLNFATGDSVFVNASSVKFKLLLDVFRSKHYPFPKRDYMPLPVDALGKLPFDLTIDTLRLIDSRISYEEIGEEADSSGTIYFDNLKAGIFHISTDKALPPAFLEASSSFMGKGKLVMTCQFSNTKEPAVVKGSLSNFPLARMNDMLGPQAKIQVESGTMLKLNFSFRFTDIRSDGAVDMSYKDLRMASLRKDKDKDKAVRNNLLTLAINTFIKDDAGRYVTGEKQTGIILFYRDRKKAIFNYWWKSLFSGMKSSFALRTQQSDQATAEKNARKDMKKRKRKKE</sequence>
<evidence type="ECO:0000256" key="2">
    <source>
        <dbReference type="SAM" id="Phobius"/>
    </source>
</evidence>
<keyword evidence="4" id="KW-1185">Reference proteome</keyword>
<keyword evidence="2" id="KW-0812">Transmembrane</keyword>